<keyword evidence="4" id="KW-1185">Reference proteome</keyword>
<accession>A0A7X5U6T1</accession>
<comment type="caution">
    <text evidence="3">The sequence shown here is derived from an EMBL/GenBank/DDBJ whole genome shotgun (WGS) entry which is preliminary data.</text>
</comment>
<protein>
    <submittedName>
        <fullName evidence="3">NADPH-dependent F420 reductase</fullName>
    </submittedName>
</protein>
<dbReference type="Proteomes" id="UP000490980">
    <property type="component" value="Unassembled WGS sequence"/>
</dbReference>
<name>A0A7X5U6T1_9GAMM</name>
<evidence type="ECO:0000313" key="4">
    <source>
        <dbReference type="Proteomes" id="UP000490980"/>
    </source>
</evidence>
<organism evidence="3 4">
    <name type="scientific">Luteibacter anthropi</name>
    <dbReference type="NCBI Taxonomy" id="564369"/>
    <lineage>
        <taxon>Bacteria</taxon>
        <taxon>Pseudomonadati</taxon>
        <taxon>Pseudomonadota</taxon>
        <taxon>Gammaproteobacteria</taxon>
        <taxon>Lysobacterales</taxon>
        <taxon>Rhodanobacteraceae</taxon>
        <taxon>Luteibacter</taxon>
    </lineage>
</organism>
<feature type="domain" description="Pyrroline-5-carboxylate reductase catalytic N-terminal" evidence="2">
    <location>
        <begin position="2"/>
        <end position="92"/>
    </location>
</feature>
<dbReference type="InterPro" id="IPR036291">
    <property type="entry name" value="NAD(P)-bd_dom_sf"/>
</dbReference>
<dbReference type="AlphaFoldDB" id="A0A7X5U6T1"/>
<proteinExistence type="predicted"/>
<evidence type="ECO:0000313" key="3">
    <source>
        <dbReference type="EMBL" id="NII04907.1"/>
    </source>
</evidence>
<dbReference type="PANTHER" id="PTHR14239">
    <property type="entry name" value="DUDULIN-RELATED"/>
    <property type="match status" value="1"/>
</dbReference>
<dbReference type="EMBL" id="JAARLZ010000001">
    <property type="protein sequence ID" value="NII04907.1"/>
    <property type="molecule type" value="Genomic_DNA"/>
</dbReference>
<dbReference type="RefSeq" id="WP_166945622.1">
    <property type="nucleotide sequence ID" value="NZ_JAARLZ010000001.1"/>
</dbReference>
<dbReference type="InterPro" id="IPR051267">
    <property type="entry name" value="STEAP_metalloreductase"/>
</dbReference>
<sequence>MRIGILGTGRLGSALALRMVRTGHQVVLANRRGPESLSRLMGQLGPGARAGSVAEVAAQDVIVLAVRWEDAGEAIASLGSLKGKIVIDTTNPYMEKDGHISLIDIGDKTSSEVIAGMLPGVHVVKAFNTLLADMLGSNPGKGGGRRVIFYSGDDPTAKATVKSIIATSGWASVDLGSLVQGGRLQQAGGSLAGLNLVQFT</sequence>
<reference evidence="3 4" key="1">
    <citation type="submission" date="2020-03" db="EMBL/GenBank/DDBJ databases">
        <authorList>
            <person name="Lai Q."/>
        </authorList>
    </citation>
    <scope>NUCLEOTIDE SEQUENCE [LARGE SCALE GENOMIC DNA]</scope>
    <source>
        <strain evidence="3 4">CCUG 25036</strain>
    </source>
</reference>
<dbReference type="PANTHER" id="PTHR14239:SF10">
    <property type="entry name" value="REDUCTASE"/>
    <property type="match status" value="1"/>
</dbReference>
<dbReference type="InterPro" id="IPR028939">
    <property type="entry name" value="P5C_Rdtase_cat_N"/>
</dbReference>
<dbReference type="Gene3D" id="3.40.50.720">
    <property type="entry name" value="NAD(P)-binding Rossmann-like Domain"/>
    <property type="match status" value="1"/>
</dbReference>
<dbReference type="Pfam" id="PF03807">
    <property type="entry name" value="F420_oxidored"/>
    <property type="match status" value="1"/>
</dbReference>
<keyword evidence="1" id="KW-0560">Oxidoreductase</keyword>
<dbReference type="GO" id="GO:0016491">
    <property type="term" value="F:oxidoreductase activity"/>
    <property type="evidence" value="ECO:0007669"/>
    <property type="project" value="UniProtKB-KW"/>
</dbReference>
<dbReference type="SUPFAM" id="SSF51735">
    <property type="entry name" value="NAD(P)-binding Rossmann-fold domains"/>
    <property type="match status" value="1"/>
</dbReference>
<gene>
    <name evidence="3" type="ORF">HBF25_00745</name>
</gene>
<evidence type="ECO:0000259" key="2">
    <source>
        <dbReference type="Pfam" id="PF03807"/>
    </source>
</evidence>
<evidence type="ECO:0000256" key="1">
    <source>
        <dbReference type="ARBA" id="ARBA00023002"/>
    </source>
</evidence>